<keyword evidence="2 5" id="KW-0378">Hydrolase</keyword>
<dbReference type="InterPro" id="IPR016134">
    <property type="entry name" value="Dockerin_dom"/>
</dbReference>
<dbReference type="Pfam" id="PF07554">
    <property type="entry name" value="FIVAR"/>
    <property type="match status" value="4"/>
</dbReference>
<keyword evidence="3" id="KW-0732">Signal</keyword>
<gene>
    <name evidence="5" type="ORF">LKD42_07120</name>
</gene>
<protein>
    <submittedName>
        <fullName evidence="5">Glycoside hydrolase family 3 C-terminal domain-containing protein</fullName>
    </submittedName>
</protein>
<feature type="signal peptide" evidence="3">
    <location>
        <begin position="1"/>
        <end position="27"/>
    </location>
</feature>
<dbReference type="Pfam" id="PF18435">
    <property type="entry name" value="EstA_Ig_like"/>
    <property type="match status" value="1"/>
</dbReference>
<evidence type="ECO:0000313" key="5">
    <source>
        <dbReference type="EMBL" id="MCC2149025.1"/>
    </source>
</evidence>
<evidence type="ECO:0000259" key="4">
    <source>
        <dbReference type="PROSITE" id="PS51766"/>
    </source>
</evidence>
<dbReference type="PROSITE" id="PS51766">
    <property type="entry name" value="DOCKERIN"/>
    <property type="match status" value="1"/>
</dbReference>
<reference evidence="5 6" key="1">
    <citation type="submission" date="2021-10" db="EMBL/GenBank/DDBJ databases">
        <title>Anaerobic single-cell dispensing facilitates the cultivation of human gut bacteria.</title>
        <authorList>
            <person name="Afrizal A."/>
        </authorList>
    </citation>
    <scope>NUCLEOTIDE SEQUENCE [LARGE SCALE GENOMIC DNA]</scope>
    <source>
        <strain evidence="5 6">CLA-AA-H246</strain>
    </source>
</reference>
<dbReference type="SUPFAM" id="SSF52279">
    <property type="entry name" value="Beta-D-glucan exohydrolase, C-terminal domain"/>
    <property type="match status" value="1"/>
</dbReference>
<dbReference type="Pfam" id="PF01915">
    <property type="entry name" value="Glyco_hydro_3_C"/>
    <property type="match status" value="1"/>
</dbReference>
<dbReference type="InterPro" id="IPR050288">
    <property type="entry name" value="Cellulose_deg_GH3"/>
</dbReference>
<accession>A0ABS8EV36</accession>
<comment type="similarity">
    <text evidence="1">Belongs to the glycosyl hydrolase 3 family.</text>
</comment>
<proteinExistence type="inferred from homology"/>
<dbReference type="Gene3D" id="1.10.1330.10">
    <property type="entry name" value="Dockerin domain"/>
    <property type="match status" value="1"/>
</dbReference>
<dbReference type="InterPro" id="IPR036439">
    <property type="entry name" value="Dockerin_dom_sf"/>
</dbReference>
<feature type="domain" description="Dockerin" evidence="4">
    <location>
        <begin position="1689"/>
        <end position="1755"/>
    </location>
</feature>
<dbReference type="InterPro" id="IPR017853">
    <property type="entry name" value="GH"/>
</dbReference>
<comment type="caution">
    <text evidence="5">The sequence shown here is derived from an EMBL/GenBank/DDBJ whole genome shotgun (WGS) entry which is preliminary data.</text>
</comment>
<dbReference type="InterPro" id="IPR036962">
    <property type="entry name" value="Glyco_hydro_3_N_sf"/>
</dbReference>
<dbReference type="Gene3D" id="2.60.40.10">
    <property type="entry name" value="Immunoglobulins"/>
    <property type="match status" value="1"/>
</dbReference>
<feature type="chain" id="PRO_5045444918" evidence="3">
    <location>
        <begin position="28"/>
        <end position="1755"/>
    </location>
</feature>
<dbReference type="Gene3D" id="3.40.50.1820">
    <property type="entry name" value="alpha/beta hydrolase"/>
    <property type="match status" value="1"/>
</dbReference>
<dbReference type="Pfam" id="PF00933">
    <property type="entry name" value="Glyco_hydro_3"/>
    <property type="match status" value="1"/>
</dbReference>
<dbReference type="InterPro" id="IPR026891">
    <property type="entry name" value="Fn3-like"/>
</dbReference>
<dbReference type="EMBL" id="JAJEQE010000019">
    <property type="protein sequence ID" value="MCC2149025.1"/>
    <property type="molecule type" value="Genomic_DNA"/>
</dbReference>
<organism evidence="5 6">
    <name type="scientific">Hominisplanchenecus faecis</name>
    <dbReference type="NCBI Taxonomy" id="2885351"/>
    <lineage>
        <taxon>Bacteria</taxon>
        <taxon>Bacillati</taxon>
        <taxon>Bacillota</taxon>
        <taxon>Clostridia</taxon>
        <taxon>Lachnospirales</taxon>
        <taxon>Lachnospiraceae</taxon>
        <taxon>Hominisplanchenecus</taxon>
    </lineage>
</organism>
<dbReference type="SUPFAM" id="SSF63446">
    <property type="entry name" value="Type I dockerin domain"/>
    <property type="match status" value="1"/>
</dbReference>
<dbReference type="Gene3D" id="1.20.1270.90">
    <property type="entry name" value="AF1782-like"/>
    <property type="match status" value="2"/>
</dbReference>
<dbReference type="InterPro" id="IPR002772">
    <property type="entry name" value="Glyco_hydro_3_C"/>
</dbReference>
<dbReference type="InterPro" id="IPR013783">
    <property type="entry name" value="Ig-like_fold"/>
</dbReference>
<evidence type="ECO:0000256" key="1">
    <source>
        <dbReference type="ARBA" id="ARBA00005336"/>
    </source>
</evidence>
<dbReference type="Pfam" id="PF14310">
    <property type="entry name" value="Fn3-like"/>
    <property type="match status" value="1"/>
</dbReference>
<dbReference type="SUPFAM" id="SSF51445">
    <property type="entry name" value="(Trans)glycosidases"/>
    <property type="match status" value="1"/>
</dbReference>
<dbReference type="PRINTS" id="PR00133">
    <property type="entry name" value="GLHYDRLASE3"/>
</dbReference>
<dbReference type="Gene3D" id="2.60.40.2180">
    <property type="match status" value="1"/>
</dbReference>
<dbReference type="SUPFAM" id="SSF53474">
    <property type="entry name" value="alpha/beta-Hydrolases"/>
    <property type="match status" value="1"/>
</dbReference>
<dbReference type="Gene3D" id="3.20.20.300">
    <property type="entry name" value="Glycoside hydrolase, family 3, N-terminal domain"/>
    <property type="match status" value="1"/>
</dbReference>
<sequence length="1755" mass="189623">MKRTSKRVMAVTVSLAMVLTGSTSALAATTNPEISDREIEHKTAAKNIAAQGMVLLENKNNSLPISKEKGAKIALFGQGVYNTIKGGTGSGAVNQRDNVTVQQGFENAGYDIVDIDFVNQMHERWTANGGGTSQGWSYKWVNEPIYEQTEGAVDQIKAAAEKTDTAIYVIARNSGEGSDRSAGKGDYLLSDDEEANLKLLGQNFENVVVVLNVGGIIDTKFFDEIDGLDSMLLMSQAGMTGGDALVEVLNGTVNPSGKLTDTWPVNFDDNPSSEGFANQDGNTAQELYNDDIFVGYRYYDTFGVDVSYPFGYGGSYTSFAMSTKSVKADKDKVTVQVKVKNTGTVSGKEVAEVYFSAPDGELDKPYQELAGYAKTDELAPGESQILTISFDTKEMGSYDTDKAAYVMEDGDYIIRVGNSSRNTHVAAKLNVAEDTITEQYSNLMVPVTENDNIENSDKYPTLEPMTTEGATSITYDGEANEIAAAKTIEVDFTGYKAPEIIKENEDVTVYTSDTTEEKYLFAKNEDGATGTISRVEKANANNTDYSVTYQEHVKKFDGDYSKNTLKDVYDGKISLEQFVSGLSLYELANLVNGHSSDKTVQGVAGATWKNDEKGFVPVNLSDGPAGLRITQHYKQDDTDYYQYATAWPIGTLLAQTWDTGQIYAYGEGVGEEMEEFGIGSWLAPGMNIHRNALCGRNFEYYSEDPVVVGVTGTAATLGVQKSKGVGVTIKHYALNSQETSRNSENNTVSERAIREIYLKGFEMVVKQAQPMAIMTSYNQNNGRPAADDYDLCTAFARDEWGFKGMIMTDWGGGQSVPMYEMHAGNDLVCPGKGYSQIMKGFINEPAWTSDGYVELEERSIQDVDASGNPITVSKMVPNFGGYKLDLNGNLEISTTVAKGVELNEKVAELKEQGYITSVTTNRRGVTTVTYKVSMDDGVESTQVISLGDLQKAAINICNFIMNSIEFANANDLEAKSLNELYADALQTITSYEKDDVVPSTTYSTITEGYDWGPAISKVVVNVGKAMSGNIDASAFEVNVTRKALSGFLLGPSRGTRNVTAAYVSDANGNKAATGNYITLELEVGPDLSIGSPFNYNFFGSGHNEYVDTAYEVTLNKELKAADGSSVNFAANKFAADTTRICDDFDLDGKFSYNDEKFGQINLTYASYTPEAAKNDGKKNALIIWLHGAGEGGTDPRVALVGNKVVNLATDTVQQYFDGGAYVLAAQCPTMWMDNGSGQYTSDGTSKYTAALMELIKAYVNSNSDIDASRVYIGGCSNGGFMTMNMIVHYPKYFAAAYPVCEAYTNDALTDEMVESIKDMPIWFTHAKNDPTVKIGTIDEDGNFVSNGNYSPKAYERLTEAGGSDIHFSLFDDVHDTTGLYKRADGTPYQYNGHWSWLYTLNNECKENIDGEEVTIWQWISTKSKTNRGLEKVIAKVNALNAEDYTADSWAAVQSALATAKAVAADQNATRTQINAAMEELVAAYSKLEYGVQKLHLEVAVEEAEKILAHPENYEDIAALKAALESGKAVLEDKDADQTAVDAAAEAILAELNKVADKADVKSLVNLIESAKKLLDGNYTSDSLKDLKAAIKKAEDVIANPNRTEAEIGTAYADLINAILNLQMKANKAALKAILDKANEVLGNADAYVAATIDGLDAAAADAQNVLNNADAVQDEVDAAVRALTRKVADARLLGDVDNDGAVTTADSAALLAASAEITSLDADAAAAADVNGDDVADTNDAVLILQYAAEKVASF</sequence>
<dbReference type="InterPro" id="IPR029058">
    <property type="entry name" value="AB_hydrolase_fold"/>
</dbReference>
<evidence type="ECO:0000256" key="3">
    <source>
        <dbReference type="SAM" id="SignalP"/>
    </source>
</evidence>
<keyword evidence="6" id="KW-1185">Reference proteome</keyword>
<evidence type="ECO:0000256" key="2">
    <source>
        <dbReference type="ARBA" id="ARBA00022801"/>
    </source>
</evidence>
<evidence type="ECO:0000313" key="6">
    <source>
        <dbReference type="Proteomes" id="UP001299235"/>
    </source>
</evidence>
<dbReference type="InterPro" id="IPR001764">
    <property type="entry name" value="Glyco_hydro_3_N"/>
</dbReference>
<dbReference type="Gene3D" id="1.20.1270.70">
    <property type="entry name" value="Designed single chain three-helix bundle"/>
    <property type="match status" value="1"/>
</dbReference>
<dbReference type="Proteomes" id="UP001299235">
    <property type="component" value="Unassembled WGS sequence"/>
</dbReference>
<dbReference type="InterPro" id="IPR003140">
    <property type="entry name" value="PLipase/COase/thioEstase"/>
</dbReference>
<dbReference type="InterPro" id="IPR041172">
    <property type="entry name" value="EstA_Ig-like_N"/>
</dbReference>
<dbReference type="Pfam" id="PF02230">
    <property type="entry name" value="Abhydrolase_2"/>
    <property type="match status" value="1"/>
</dbReference>
<dbReference type="Gene3D" id="3.40.50.1700">
    <property type="entry name" value="Glycoside hydrolase family 3 C-terminal domain"/>
    <property type="match status" value="1"/>
</dbReference>
<dbReference type="SMART" id="SM01217">
    <property type="entry name" value="Fn3_like"/>
    <property type="match status" value="1"/>
</dbReference>
<dbReference type="InterPro" id="IPR036881">
    <property type="entry name" value="Glyco_hydro_3_C_sf"/>
</dbReference>
<dbReference type="RefSeq" id="WP_248835262.1">
    <property type="nucleotide sequence ID" value="NZ_JAJEQE010000019.1"/>
</dbReference>
<dbReference type="PANTHER" id="PTHR42715:SF10">
    <property type="entry name" value="BETA-GLUCOSIDASE"/>
    <property type="match status" value="1"/>
</dbReference>
<dbReference type="PANTHER" id="PTHR42715">
    <property type="entry name" value="BETA-GLUCOSIDASE"/>
    <property type="match status" value="1"/>
</dbReference>
<name>A0ABS8EV36_9FIRM</name>
<dbReference type="GO" id="GO:0016787">
    <property type="term" value="F:hydrolase activity"/>
    <property type="evidence" value="ECO:0007669"/>
    <property type="project" value="UniProtKB-KW"/>
</dbReference>